<feature type="non-terminal residue" evidence="3">
    <location>
        <position position="204"/>
    </location>
</feature>
<dbReference type="InterPro" id="IPR005162">
    <property type="entry name" value="Retrotrans_gag_dom"/>
</dbReference>
<feature type="region of interest" description="Disordered" evidence="1">
    <location>
        <begin position="55"/>
        <end position="79"/>
    </location>
</feature>
<proteinExistence type="predicted"/>
<feature type="domain" description="Retrotransposon gag" evidence="2">
    <location>
        <begin position="155"/>
        <end position="197"/>
    </location>
</feature>
<comment type="caution">
    <text evidence="3">The sequence shown here is derived from an EMBL/GenBank/DDBJ whole genome shotgun (WGS) entry which is preliminary data.</text>
</comment>
<evidence type="ECO:0000313" key="3">
    <source>
        <dbReference type="EMBL" id="CAF4223994.1"/>
    </source>
</evidence>
<dbReference type="PANTHER" id="PTHR33223:SF10">
    <property type="entry name" value="AMINOTRANSFERASE-LIKE PLANT MOBILE DOMAIN-CONTAINING PROTEIN"/>
    <property type="match status" value="1"/>
</dbReference>
<sequence length="204" mass="22435">RTQPYGDGETLTSNIDDLIIDTISEIRQPIIDIAHSETFEDPLDFQENSTVFNLSETQVGGSGPTSPPKTNPPLGSIPSPRLNFTFGGNMAANPRCLTINPLAIAGPQNDLPKNPDKLLPKFNPDDDILPKTHLDKFMLAMNIMNVQHEDVACRLFCLTLQGNASSWFFNLPSGSITSWQQFENAFITRFGDDKTSGTLLLELA</sequence>
<dbReference type="AlphaFoldDB" id="A0A820CWA3"/>
<dbReference type="Pfam" id="PF03732">
    <property type="entry name" value="Retrotrans_gag"/>
    <property type="match status" value="1"/>
</dbReference>
<reference evidence="3" key="1">
    <citation type="submission" date="2021-02" db="EMBL/GenBank/DDBJ databases">
        <authorList>
            <person name="Nowell W R."/>
        </authorList>
    </citation>
    <scope>NUCLEOTIDE SEQUENCE</scope>
</reference>
<evidence type="ECO:0000259" key="2">
    <source>
        <dbReference type="Pfam" id="PF03732"/>
    </source>
</evidence>
<dbReference type="EMBL" id="CAJOAY010010597">
    <property type="protein sequence ID" value="CAF4223994.1"/>
    <property type="molecule type" value="Genomic_DNA"/>
</dbReference>
<feature type="non-terminal residue" evidence="3">
    <location>
        <position position="1"/>
    </location>
</feature>
<organism evidence="3 4">
    <name type="scientific">Adineta steineri</name>
    <dbReference type="NCBI Taxonomy" id="433720"/>
    <lineage>
        <taxon>Eukaryota</taxon>
        <taxon>Metazoa</taxon>
        <taxon>Spiralia</taxon>
        <taxon>Gnathifera</taxon>
        <taxon>Rotifera</taxon>
        <taxon>Eurotatoria</taxon>
        <taxon>Bdelloidea</taxon>
        <taxon>Adinetida</taxon>
        <taxon>Adinetidae</taxon>
        <taxon>Adineta</taxon>
    </lineage>
</organism>
<gene>
    <name evidence="3" type="ORF">OKA104_LOCUS42195</name>
</gene>
<evidence type="ECO:0000256" key="1">
    <source>
        <dbReference type="SAM" id="MobiDB-lite"/>
    </source>
</evidence>
<evidence type="ECO:0000313" key="4">
    <source>
        <dbReference type="Proteomes" id="UP000663881"/>
    </source>
</evidence>
<name>A0A820CWA3_9BILA</name>
<dbReference type="Proteomes" id="UP000663881">
    <property type="component" value="Unassembled WGS sequence"/>
</dbReference>
<accession>A0A820CWA3</accession>
<protein>
    <recommendedName>
        <fullName evidence="2">Retrotransposon gag domain-containing protein</fullName>
    </recommendedName>
</protein>
<dbReference type="PANTHER" id="PTHR33223">
    <property type="entry name" value="CCHC-TYPE DOMAIN-CONTAINING PROTEIN"/>
    <property type="match status" value="1"/>
</dbReference>